<reference evidence="2 9" key="2">
    <citation type="journal article" date="2019" name="Nat. Med.">
        <title>A library of human gut bacterial isolates paired with longitudinal multiomics data enables mechanistic microbiome research.</title>
        <authorList>
            <person name="Poyet M."/>
            <person name="Groussin M."/>
            <person name="Gibbons S.M."/>
            <person name="Avila-Pacheco J."/>
            <person name="Jiang X."/>
            <person name="Kearney S.M."/>
            <person name="Perrotta A.R."/>
            <person name="Berdy B."/>
            <person name="Zhao S."/>
            <person name="Lieberman T.D."/>
            <person name="Swanson P.K."/>
            <person name="Smith M."/>
            <person name="Roesemann S."/>
            <person name="Alexander J.E."/>
            <person name="Rich S.A."/>
            <person name="Livny J."/>
            <person name="Vlamakis H."/>
            <person name="Clish C."/>
            <person name="Bullock K."/>
            <person name="Deik A."/>
            <person name="Scott J."/>
            <person name="Pierce K.A."/>
            <person name="Xavier R.J."/>
            <person name="Alm E.J."/>
        </authorList>
    </citation>
    <scope>NUCLEOTIDE SEQUENCE [LARGE SCALE GENOMIC DNA]</scope>
    <source>
        <strain evidence="2 9">BIOML-A1</strain>
    </source>
</reference>
<evidence type="ECO:0000313" key="4">
    <source>
        <dbReference type="EMBL" id="RHG11513.1"/>
    </source>
</evidence>
<keyword evidence="1" id="KW-0472">Membrane</keyword>
<dbReference type="NCBIfam" id="NF040920">
    <property type="entry name" value="CD1871A_fam"/>
    <property type="match status" value="1"/>
</dbReference>
<accession>A0A3D0EZI1</accession>
<evidence type="ECO:0000313" key="7">
    <source>
        <dbReference type="Proteomes" id="UP000284095"/>
    </source>
</evidence>
<evidence type="ECO:0000313" key="8">
    <source>
        <dbReference type="Proteomes" id="UP000284112"/>
    </source>
</evidence>
<evidence type="ECO:0000313" key="2">
    <source>
        <dbReference type="EMBL" id="MZK09938.1"/>
    </source>
</evidence>
<dbReference type="Proteomes" id="UP000284095">
    <property type="component" value="Unassembled WGS sequence"/>
</dbReference>
<evidence type="ECO:0000256" key="1">
    <source>
        <dbReference type="SAM" id="Phobius"/>
    </source>
</evidence>
<keyword evidence="1" id="KW-1133">Transmembrane helix</keyword>
<dbReference type="Proteomes" id="UP000284112">
    <property type="component" value="Unassembled WGS sequence"/>
</dbReference>
<gene>
    <name evidence="5" type="ORF">DW265_00640</name>
    <name evidence="4" type="ORF">DW641_00635</name>
    <name evidence="3" type="ORF">DXB16_03410</name>
    <name evidence="2" type="ORF">GT576_06215</name>
</gene>
<dbReference type="Proteomes" id="UP000261285">
    <property type="component" value="Unassembled WGS sequence"/>
</dbReference>
<comment type="caution">
    <text evidence="4">The sequence shown here is derived from an EMBL/GenBank/DDBJ whole genome shotgun (WGS) entry which is preliminary data.</text>
</comment>
<evidence type="ECO:0000313" key="9">
    <source>
        <dbReference type="Proteomes" id="UP000449249"/>
    </source>
</evidence>
<dbReference type="EMBL" id="QSVN01000002">
    <property type="protein sequence ID" value="RGO34690.1"/>
    <property type="molecule type" value="Genomic_DNA"/>
</dbReference>
<dbReference type="EMBL" id="QRHW01000001">
    <property type="protein sequence ID" value="RHG11513.1"/>
    <property type="molecule type" value="Genomic_DNA"/>
</dbReference>
<dbReference type="EMBL" id="WWSH01000004">
    <property type="protein sequence ID" value="MZK09938.1"/>
    <property type="molecule type" value="Genomic_DNA"/>
</dbReference>
<dbReference type="OrthoDB" id="1698689at2"/>
<name>A0A3D0EZI1_9FIRM</name>
<protein>
    <submittedName>
        <fullName evidence="4">Thioredoxin</fullName>
    </submittedName>
</protein>
<evidence type="ECO:0000313" key="6">
    <source>
        <dbReference type="Proteomes" id="UP000261285"/>
    </source>
</evidence>
<sequence length="47" mass="5010">MLKCKKIFQFVIFITGTAMIGYGVIRGEAAAVFGKAIKLCLECVGIG</sequence>
<organism evidence="4 8">
    <name type="scientific">Dorea longicatena</name>
    <dbReference type="NCBI Taxonomy" id="88431"/>
    <lineage>
        <taxon>Bacteria</taxon>
        <taxon>Bacillati</taxon>
        <taxon>Bacillota</taxon>
        <taxon>Clostridia</taxon>
        <taxon>Lachnospirales</taxon>
        <taxon>Lachnospiraceae</taxon>
        <taxon>Dorea</taxon>
    </lineage>
</organism>
<feature type="transmembrane region" description="Helical" evidence="1">
    <location>
        <begin position="7"/>
        <end position="25"/>
    </location>
</feature>
<dbReference type="Proteomes" id="UP000449249">
    <property type="component" value="Unassembled WGS sequence"/>
</dbReference>
<keyword evidence="7" id="KW-1185">Reference proteome</keyword>
<reference evidence="6 7" key="1">
    <citation type="submission" date="2018-08" db="EMBL/GenBank/DDBJ databases">
        <title>A genome reference for cultivated species of the human gut microbiota.</title>
        <authorList>
            <person name="Zou Y."/>
            <person name="Xue W."/>
            <person name="Luo G."/>
        </authorList>
    </citation>
    <scope>NUCLEOTIDE SEQUENCE [LARGE SCALE GENOMIC DNA]</scope>
    <source>
        <strain evidence="5 7">AM22-22</strain>
        <strain evidence="4 8">AM23-13</strain>
        <strain evidence="3 6">OM02-16</strain>
    </source>
</reference>
<dbReference type="GeneID" id="96230597"/>
<dbReference type="EMBL" id="QRIC01000001">
    <property type="protein sequence ID" value="RHG28891.1"/>
    <property type="molecule type" value="Genomic_DNA"/>
</dbReference>
<proteinExistence type="predicted"/>
<evidence type="ECO:0000313" key="5">
    <source>
        <dbReference type="EMBL" id="RHG28891.1"/>
    </source>
</evidence>
<dbReference type="AlphaFoldDB" id="A0A3D0EZI1"/>
<dbReference type="RefSeq" id="WP_044919706.1">
    <property type="nucleotide sequence ID" value="NZ_AP031429.1"/>
</dbReference>
<dbReference type="InterPro" id="IPR047708">
    <property type="entry name" value="CD1871A-like"/>
</dbReference>
<evidence type="ECO:0000313" key="3">
    <source>
        <dbReference type="EMBL" id="RGO34690.1"/>
    </source>
</evidence>
<keyword evidence="1" id="KW-0812">Transmembrane</keyword>